<gene>
    <name evidence="1" type="ORF">WN944_012452</name>
</gene>
<protein>
    <submittedName>
        <fullName evidence="1">Uncharacterized protein</fullName>
    </submittedName>
</protein>
<evidence type="ECO:0000313" key="1">
    <source>
        <dbReference type="EMBL" id="KAK9224003.1"/>
    </source>
</evidence>
<reference evidence="1 2" key="1">
    <citation type="submission" date="2024-05" db="EMBL/GenBank/DDBJ databases">
        <title>Haplotype-resolved chromosome-level genome assembly of Huyou (Citrus changshanensis).</title>
        <authorList>
            <person name="Miao C."/>
            <person name="Chen W."/>
            <person name="Wu Y."/>
            <person name="Wang L."/>
            <person name="Zhao S."/>
            <person name="Grierson D."/>
            <person name="Xu C."/>
            <person name="Chen K."/>
        </authorList>
    </citation>
    <scope>NUCLEOTIDE SEQUENCE [LARGE SCALE GENOMIC DNA]</scope>
    <source>
        <strain evidence="1">01-14</strain>
        <tissue evidence="1">Leaf</tissue>
    </source>
</reference>
<evidence type="ECO:0000313" key="2">
    <source>
        <dbReference type="Proteomes" id="UP001428341"/>
    </source>
</evidence>
<accession>A0AAP0MV75</accession>
<proteinExistence type="predicted"/>
<name>A0AAP0MV75_9ROSI</name>
<keyword evidence="2" id="KW-1185">Reference proteome</keyword>
<organism evidence="1 2">
    <name type="scientific">Citrus x changshan-huyou</name>
    <dbReference type="NCBI Taxonomy" id="2935761"/>
    <lineage>
        <taxon>Eukaryota</taxon>
        <taxon>Viridiplantae</taxon>
        <taxon>Streptophyta</taxon>
        <taxon>Embryophyta</taxon>
        <taxon>Tracheophyta</taxon>
        <taxon>Spermatophyta</taxon>
        <taxon>Magnoliopsida</taxon>
        <taxon>eudicotyledons</taxon>
        <taxon>Gunneridae</taxon>
        <taxon>Pentapetalae</taxon>
        <taxon>rosids</taxon>
        <taxon>malvids</taxon>
        <taxon>Sapindales</taxon>
        <taxon>Rutaceae</taxon>
        <taxon>Aurantioideae</taxon>
        <taxon>Citrus</taxon>
    </lineage>
</organism>
<dbReference type="Proteomes" id="UP001428341">
    <property type="component" value="Unassembled WGS sequence"/>
</dbReference>
<sequence>MWSATTRPQPQGYRGHGFCQKGTVGIYGLIHSVFGIGNEAIDYLAIESGQILAVICHDVAVIALITQWDVLLSSSKLLHLFIGCPLSVAGLPVCWPCRVIRYILMSMPIK</sequence>
<dbReference type="AlphaFoldDB" id="A0AAP0MV75"/>
<comment type="caution">
    <text evidence="1">The sequence shown here is derived from an EMBL/GenBank/DDBJ whole genome shotgun (WGS) entry which is preliminary data.</text>
</comment>
<dbReference type="EMBL" id="JBCGBO010000002">
    <property type="protein sequence ID" value="KAK9224003.1"/>
    <property type="molecule type" value="Genomic_DNA"/>
</dbReference>